<dbReference type="OrthoDB" id="9811884at2"/>
<dbReference type="SUPFAM" id="SSF53448">
    <property type="entry name" value="Nucleotide-diphospho-sugar transferases"/>
    <property type="match status" value="1"/>
</dbReference>
<accession>A0A4R2IG28</accession>
<evidence type="ECO:0000313" key="4">
    <source>
        <dbReference type="Proteomes" id="UP000294862"/>
    </source>
</evidence>
<dbReference type="AlphaFoldDB" id="A0A4R2IG28"/>
<name>A0A4R2IG28_9GAMM</name>
<dbReference type="InterPro" id="IPR050256">
    <property type="entry name" value="Glycosyltransferase_2"/>
</dbReference>
<feature type="transmembrane region" description="Helical" evidence="1">
    <location>
        <begin position="287"/>
        <end position="310"/>
    </location>
</feature>
<gene>
    <name evidence="3" type="ORF">EV148_10163</name>
</gene>
<reference evidence="3 4" key="1">
    <citation type="journal article" date="2015" name="Stand. Genomic Sci.">
        <title>Genomic Encyclopedia of Bacterial and Archaeal Type Strains, Phase III: the genomes of soil and plant-associated and newly described type strains.</title>
        <authorList>
            <person name="Whitman W.B."/>
            <person name="Woyke T."/>
            <person name="Klenk H.P."/>
            <person name="Zhou Y."/>
            <person name="Lilburn T.G."/>
            <person name="Beck B.J."/>
            <person name="De Vos P."/>
            <person name="Vandamme P."/>
            <person name="Eisen J.A."/>
            <person name="Garrity G."/>
            <person name="Hugenholtz P."/>
            <person name="Kyrpides N.C."/>
        </authorList>
    </citation>
    <scope>NUCLEOTIDE SEQUENCE [LARGE SCALE GENOMIC DNA]</scope>
    <source>
        <strain evidence="3 4">A3</strain>
    </source>
</reference>
<dbReference type="InterPro" id="IPR029044">
    <property type="entry name" value="Nucleotide-diphossugar_trans"/>
</dbReference>
<dbReference type="PANTHER" id="PTHR48090:SF7">
    <property type="entry name" value="RFBJ PROTEIN"/>
    <property type="match status" value="1"/>
</dbReference>
<dbReference type="CDD" id="cd04179">
    <property type="entry name" value="DPM_DPG-synthase_like"/>
    <property type="match status" value="1"/>
</dbReference>
<evidence type="ECO:0000313" key="3">
    <source>
        <dbReference type="EMBL" id="TCO42658.1"/>
    </source>
</evidence>
<keyword evidence="1" id="KW-0812">Transmembrane</keyword>
<evidence type="ECO:0000256" key="1">
    <source>
        <dbReference type="SAM" id="Phobius"/>
    </source>
</evidence>
<keyword evidence="1" id="KW-1133">Transmembrane helix</keyword>
<evidence type="ECO:0000259" key="2">
    <source>
        <dbReference type="Pfam" id="PF00535"/>
    </source>
</evidence>
<dbReference type="RefSeq" id="WP_131991752.1">
    <property type="nucleotide sequence ID" value="NZ_JACGXM010000001.1"/>
</dbReference>
<dbReference type="EMBL" id="SLWQ01000001">
    <property type="protein sequence ID" value="TCO42658.1"/>
    <property type="molecule type" value="Genomic_DNA"/>
</dbReference>
<keyword evidence="4" id="KW-1185">Reference proteome</keyword>
<keyword evidence="1" id="KW-0472">Membrane</keyword>
<feature type="domain" description="Glycosyltransferase 2-like" evidence="2">
    <location>
        <begin position="27"/>
        <end position="187"/>
    </location>
</feature>
<dbReference type="Gene3D" id="3.90.550.10">
    <property type="entry name" value="Spore Coat Polysaccharide Biosynthesis Protein SpsA, Chain A"/>
    <property type="match status" value="1"/>
</dbReference>
<organism evidence="3 4">
    <name type="scientific">Dokdonella fugitiva</name>
    <dbReference type="NCBI Taxonomy" id="328517"/>
    <lineage>
        <taxon>Bacteria</taxon>
        <taxon>Pseudomonadati</taxon>
        <taxon>Pseudomonadota</taxon>
        <taxon>Gammaproteobacteria</taxon>
        <taxon>Lysobacterales</taxon>
        <taxon>Rhodanobacteraceae</taxon>
        <taxon>Dokdonella</taxon>
    </lineage>
</organism>
<dbReference type="Proteomes" id="UP000294862">
    <property type="component" value="Unassembled WGS sequence"/>
</dbReference>
<proteinExistence type="predicted"/>
<feature type="transmembrane region" description="Helical" evidence="1">
    <location>
        <begin position="253"/>
        <end position="275"/>
    </location>
</feature>
<dbReference type="GO" id="GO:0016740">
    <property type="term" value="F:transferase activity"/>
    <property type="evidence" value="ECO:0007669"/>
    <property type="project" value="UniProtKB-KW"/>
</dbReference>
<comment type="caution">
    <text evidence="3">The sequence shown here is derived from an EMBL/GenBank/DDBJ whole genome shotgun (WGS) entry which is preliminary data.</text>
</comment>
<dbReference type="InterPro" id="IPR001173">
    <property type="entry name" value="Glyco_trans_2-like"/>
</dbReference>
<dbReference type="PANTHER" id="PTHR48090">
    <property type="entry name" value="UNDECAPRENYL-PHOSPHATE 4-DEOXY-4-FORMAMIDO-L-ARABINOSE TRANSFERASE-RELATED"/>
    <property type="match status" value="1"/>
</dbReference>
<sequence>MPEQPPREQASPAHADARDRPTKLIVQVPCFNERDSLPHSIPHLPRSVEGFDRVEWLVVDDGSVDGTADVAKALGVDHIVRHPVNRGLAAAFMTGLEAAVDLGADVIVNTDADNQYDARDIETLVRPIVEGRAEMVVGARPIADTEHFSRLKKWLQRLGSWVVRAASRTQVADAPSGFRAFTREAAQRLNVFSSYTYTLETIIQAGQSNIRVLSVPIRTNPDLRPSRLVKSMGRYVWRSAATIVRIFATYRPLAFFGLVASFFLVAGVMLGAWYVAHMLVGEGAGHVQSAVLAAASFTIGFLLFMLGFIADLNAVNRRLLEGIDWRLRQVEGEVRRARAEREPRA</sequence>
<protein>
    <submittedName>
        <fullName evidence="3">Glycosyltransferase involved in cell wall biosynthesis</fullName>
    </submittedName>
</protein>
<keyword evidence="3" id="KW-0808">Transferase</keyword>
<dbReference type="Pfam" id="PF00535">
    <property type="entry name" value="Glycos_transf_2"/>
    <property type="match status" value="1"/>
</dbReference>